<dbReference type="PANTHER" id="PTHR33908">
    <property type="entry name" value="MANNOSYLTRANSFERASE YKCB-RELATED"/>
    <property type="match status" value="1"/>
</dbReference>
<dbReference type="InterPro" id="IPR050297">
    <property type="entry name" value="LipidA_mod_glycosyltrf_83"/>
</dbReference>
<dbReference type="Proteomes" id="UP000285317">
    <property type="component" value="Chromosome"/>
</dbReference>
<feature type="transmembrane region" description="Helical" evidence="8">
    <location>
        <begin position="162"/>
        <end position="191"/>
    </location>
</feature>
<evidence type="ECO:0000256" key="6">
    <source>
        <dbReference type="ARBA" id="ARBA00022989"/>
    </source>
</evidence>
<keyword evidence="2" id="KW-1003">Cell membrane</keyword>
<comment type="subcellular location">
    <subcellularLocation>
        <location evidence="1">Cell membrane</location>
        <topology evidence="1">Multi-pass membrane protein</topology>
    </subcellularLocation>
</comment>
<accession>A0A3T0SXA0</accession>
<feature type="transmembrane region" description="Helical" evidence="8">
    <location>
        <begin position="345"/>
        <end position="365"/>
    </location>
</feature>
<dbReference type="PANTHER" id="PTHR33908:SF3">
    <property type="entry name" value="UNDECAPRENYL PHOSPHATE-ALPHA-4-AMINO-4-DEOXY-L-ARABINOSE ARABINOSYL TRANSFERASE"/>
    <property type="match status" value="1"/>
</dbReference>
<feature type="transmembrane region" description="Helical" evidence="8">
    <location>
        <begin position="252"/>
        <end position="271"/>
    </location>
</feature>
<name>A0A3T0SXA0_9MICO</name>
<sequence>MRWGIRARGVGPESIPAGAVLVVATLLTLLGSWVPSYWNDEAATLRLARLPLPELFAFAQQKDAVHVVYALLMHGWIAVAGESELAVRAPSALAAGAGAAGVLVLLRSLGRPRAALLAAIVFVLLPRTSFNGTEARSSALATALVVWAAVLVVRAARDGGVLRWVAFVAVAGLANAVFLYCVLVLPAFALLSAAVGPRRGRAFGAGVLGAVLSVGVASPVILTAAGQSGQIGWLRSQPVNAYTVVVESFFGSAWWLAALAVGLLTVAAVRSRAVRSRAVRSRATGAGAVHPPLVLVLGVWLLLPAAVLLLGTALIEPMFTPRYLGLSSPALATALGLTLASWRPVTAGVLVGALAVAALPALVLMRTETGKPAGQDLRALAQTIQAGACPGDAFLLGDSGTVSLRPRIALAAYPSAFAGLDDVALERSYATTGTYSDVLLEDDALRAALAGEQRVWTAAPASDPAAFDWLAAEGFEAGPGSTVPTATITLWERR</sequence>
<evidence type="ECO:0000256" key="4">
    <source>
        <dbReference type="ARBA" id="ARBA00022679"/>
    </source>
</evidence>
<feature type="domain" description="Glycosyltransferase RgtA/B/C/D-like" evidence="9">
    <location>
        <begin position="68"/>
        <end position="221"/>
    </location>
</feature>
<dbReference type="Pfam" id="PF13231">
    <property type="entry name" value="PMT_2"/>
    <property type="match status" value="1"/>
</dbReference>
<evidence type="ECO:0000256" key="8">
    <source>
        <dbReference type="SAM" id="Phobius"/>
    </source>
</evidence>
<keyword evidence="7 8" id="KW-0472">Membrane</keyword>
<evidence type="ECO:0000259" key="9">
    <source>
        <dbReference type="Pfam" id="PF13231"/>
    </source>
</evidence>
<feature type="transmembrane region" description="Helical" evidence="8">
    <location>
        <begin position="292"/>
        <end position="315"/>
    </location>
</feature>
<dbReference type="GO" id="GO:0009103">
    <property type="term" value="P:lipopolysaccharide biosynthetic process"/>
    <property type="evidence" value="ECO:0007669"/>
    <property type="project" value="UniProtKB-ARBA"/>
</dbReference>
<evidence type="ECO:0000256" key="3">
    <source>
        <dbReference type="ARBA" id="ARBA00022676"/>
    </source>
</evidence>
<dbReference type="GO" id="GO:0005886">
    <property type="term" value="C:plasma membrane"/>
    <property type="evidence" value="ECO:0007669"/>
    <property type="project" value="UniProtKB-SubCell"/>
</dbReference>
<dbReference type="AlphaFoldDB" id="A0A3T0SXA0"/>
<evidence type="ECO:0000313" key="10">
    <source>
        <dbReference type="EMBL" id="AZZ50934.1"/>
    </source>
</evidence>
<dbReference type="RefSeq" id="WP_127886030.1">
    <property type="nucleotide sequence ID" value="NZ_CP028137.1"/>
</dbReference>
<dbReference type="EMBL" id="CP028137">
    <property type="protein sequence ID" value="AZZ50934.1"/>
    <property type="molecule type" value="Genomic_DNA"/>
</dbReference>
<dbReference type="InterPro" id="IPR038731">
    <property type="entry name" value="RgtA/B/C-like"/>
</dbReference>
<keyword evidence="3" id="KW-0328">Glycosyltransferase</keyword>
<evidence type="ECO:0000256" key="5">
    <source>
        <dbReference type="ARBA" id="ARBA00022692"/>
    </source>
</evidence>
<gene>
    <name evidence="10" type="ORF">C1I64_01960</name>
</gene>
<feature type="transmembrane region" description="Helical" evidence="8">
    <location>
        <begin position="203"/>
        <end position="225"/>
    </location>
</feature>
<dbReference type="GO" id="GO:0010041">
    <property type="term" value="P:response to iron(III) ion"/>
    <property type="evidence" value="ECO:0007669"/>
    <property type="project" value="TreeGrafter"/>
</dbReference>
<keyword evidence="4" id="KW-0808">Transferase</keyword>
<evidence type="ECO:0000256" key="1">
    <source>
        <dbReference type="ARBA" id="ARBA00004651"/>
    </source>
</evidence>
<organism evidence="10 11">
    <name type="scientific">Rathayibacter festucae DSM 15932</name>
    <dbReference type="NCBI Taxonomy" id="1328866"/>
    <lineage>
        <taxon>Bacteria</taxon>
        <taxon>Bacillati</taxon>
        <taxon>Actinomycetota</taxon>
        <taxon>Actinomycetes</taxon>
        <taxon>Micrococcales</taxon>
        <taxon>Microbacteriaceae</taxon>
        <taxon>Rathayibacter</taxon>
    </lineage>
</organism>
<dbReference type="GO" id="GO:0016763">
    <property type="term" value="F:pentosyltransferase activity"/>
    <property type="evidence" value="ECO:0007669"/>
    <property type="project" value="TreeGrafter"/>
</dbReference>
<dbReference type="KEGG" id="rfs:C1I64_01960"/>
<keyword evidence="6 8" id="KW-1133">Transmembrane helix</keyword>
<keyword evidence="5 8" id="KW-0812">Transmembrane</keyword>
<evidence type="ECO:0000256" key="7">
    <source>
        <dbReference type="ARBA" id="ARBA00023136"/>
    </source>
</evidence>
<reference evidence="10 11" key="1">
    <citation type="submission" date="2018-03" db="EMBL/GenBank/DDBJ databases">
        <title>Bacteriophage NCPPB3778 and a type I-E CRISPR drive the evolution of the US Biological Select Agent, Rathayibacter toxicus.</title>
        <authorList>
            <person name="Davis E.W.II."/>
            <person name="Tabima J.F."/>
            <person name="Weisberg A.J."/>
            <person name="Dantas Lopes L."/>
            <person name="Wiseman M.S."/>
            <person name="Wiseman M.S."/>
            <person name="Pupko T."/>
            <person name="Belcher M.S."/>
            <person name="Sechler A.J."/>
            <person name="Tancos M.A."/>
            <person name="Schroeder B.K."/>
            <person name="Murray T.D."/>
            <person name="Luster D.G."/>
            <person name="Schneider W.L."/>
            <person name="Rogers E."/>
            <person name="Andreote F.D."/>
            <person name="Grunwald N.J."/>
            <person name="Putnam M.L."/>
            <person name="Chang J.H."/>
        </authorList>
    </citation>
    <scope>NUCLEOTIDE SEQUENCE [LARGE SCALE GENOMIC DNA]</scope>
    <source>
        <strain evidence="10 11">DSM 15932</strain>
    </source>
</reference>
<protein>
    <recommendedName>
        <fullName evidence="9">Glycosyltransferase RgtA/B/C/D-like domain-containing protein</fullName>
    </recommendedName>
</protein>
<proteinExistence type="predicted"/>
<feature type="transmembrane region" description="Helical" evidence="8">
    <location>
        <begin position="15"/>
        <end position="35"/>
    </location>
</feature>
<evidence type="ECO:0000256" key="2">
    <source>
        <dbReference type="ARBA" id="ARBA00022475"/>
    </source>
</evidence>
<evidence type="ECO:0000313" key="11">
    <source>
        <dbReference type="Proteomes" id="UP000285317"/>
    </source>
</evidence>
<feature type="transmembrane region" description="Helical" evidence="8">
    <location>
        <begin position="137"/>
        <end position="156"/>
    </location>
</feature>